<organism evidence="2 3">
    <name type="scientific">Gossypium arboreum</name>
    <name type="common">Tree cotton</name>
    <name type="synonym">Gossypium nanking</name>
    <dbReference type="NCBI Taxonomy" id="29729"/>
    <lineage>
        <taxon>Eukaryota</taxon>
        <taxon>Viridiplantae</taxon>
        <taxon>Streptophyta</taxon>
        <taxon>Embryophyta</taxon>
        <taxon>Tracheophyta</taxon>
        <taxon>Spermatophyta</taxon>
        <taxon>Magnoliopsida</taxon>
        <taxon>eudicotyledons</taxon>
        <taxon>Gunneridae</taxon>
        <taxon>Pentapetalae</taxon>
        <taxon>rosids</taxon>
        <taxon>malvids</taxon>
        <taxon>Malvales</taxon>
        <taxon>Malvaceae</taxon>
        <taxon>Malvoideae</taxon>
        <taxon>Gossypium</taxon>
    </lineage>
</organism>
<evidence type="ECO:0000313" key="2">
    <source>
        <dbReference type="EMBL" id="KAK5842365.1"/>
    </source>
</evidence>
<keyword evidence="3" id="KW-1185">Reference proteome</keyword>
<protein>
    <submittedName>
        <fullName evidence="2">Uncharacterized protein</fullName>
    </submittedName>
</protein>
<feature type="region of interest" description="Disordered" evidence="1">
    <location>
        <begin position="16"/>
        <end position="35"/>
    </location>
</feature>
<evidence type="ECO:0000313" key="3">
    <source>
        <dbReference type="Proteomes" id="UP001358586"/>
    </source>
</evidence>
<dbReference type="EMBL" id="JARKNE010000002">
    <property type="protein sequence ID" value="KAK5842365.1"/>
    <property type="molecule type" value="Genomic_DNA"/>
</dbReference>
<gene>
    <name evidence="2" type="ORF">PVK06_004711</name>
</gene>
<sequence length="89" mass="9675">MHVRLLDMPPRCVNVKSSAQKDCTSSAPSVPPRRVNRPDEGVGLLMEVMIGSFQWIVGVNLAPALANPTSVNQGFLVDRLQTLGVKEFS</sequence>
<dbReference type="Proteomes" id="UP001358586">
    <property type="component" value="Chromosome 2"/>
</dbReference>
<feature type="compositionally biased region" description="Polar residues" evidence="1">
    <location>
        <begin position="16"/>
        <end position="28"/>
    </location>
</feature>
<proteinExistence type="predicted"/>
<accession>A0ABR0QSQ7</accession>
<comment type="caution">
    <text evidence="2">The sequence shown here is derived from an EMBL/GenBank/DDBJ whole genome shotgun (WGS) entry which is preliminary data.</text>
</comment>
<name>A0ABR0QSQ7_GOSAR</name>
<reference evidence="2 3" key="1">
    <citation type="submission" date="2023-03" db="EMBL/GenBank/DDBJ databases">
        <title>WGS of Gossypium arboreum.</title>
        <authorList>
            <person name="Yu D."/>
        </authorList>
    </citation>
    <scope>NUCLEOTIDE SEQUENCE [LARGE SCALE GENOMIC DNA]</scope>
    <source>
        <tissue evidence="2">Leaf</tissue>
    </source>
</reference>
<evidence type="ECO:0000256" key="1">
    <source>
        <dbReference type="SAM" id="MobiDB-lite"/>
    </source>
</evidence>